<evidence type="ECO:0000313" key="15">
    <source>
        <dbReference type="EMBL" id="VAV94744.1"/>
    </source>
</evidence>
<dbReference type="InterPro" id="IPR000701">
    <property type="entry name" value="SuccDH_FuR_B_TM-su"/>
</dbReference>
<dbReference type="InterPro" id="IPR014312">
    <property type="entry name" value="Succ_DH_anchor"/>
</dbReference>
<protein>
    <submittedName>
        <fullName evidence="15">Succinate dehydrogenase hydrophobic membrane anchor protein</fullName>
    </submittedName>
</protein>
<evidence type="ECO:0000256" key="1">
    <source>
        <dbReference type="ARBA" id="ARBA00001971"/>
    </source>
</evidence>
<evidence type="ECO:0000256" key="6">
    <source>
        <dbReference type="ARBA" id="ARBA00022532"/>
    </source>
</evidence>
<keyword evidence="12" id="KW-0408">Iron</keyword>
<keyword evidence="13 14" id="KW-0472">Membrane</keyword>
<evidence type="ECO:0000256" key="7">
    <source>
        <dbReference type="ARBA" id="ARBA00022617"/>
    </source>
</evidence>
<evidence type="ECO:0000256" key="2">
    <source>
        <dbReference type="ARBA" id="ARBA00004050"/>
    </source>
</evidence>
<proteinExistence type="predicted"/>
<comment type="pathway">
    <text evidence="4">Carbohydrate metabolism; tricarboxylic acid cycle.</text>
</comment>
<dbReference type="UniPathway" id="UPA00223"/>
<evidence type="ECO:0000256" key="5">
    <source>
        <dbReference type="ARBA" id="ARBA00022448"/>
    </source>
</evidence>
<keyword evidence="10" id="KW-0249">Electron transport</keyword>
<keyword evidence="5" id="KW-0813">Transport</keyword>
<comment type="cofactor">
    <cofactor evidence="1">
        <name>heme</name>
        <dbReference type="ChEBI" id="CHEBI:30413"/>
    </cofactor>
</comment>
<dbReference type="CDD" id="cd03495">
    <property type="entry name" value="SQR_TypeC_SdhD_like"/>
    <property type="match status" value="1"/>
</dbReference>
<organism evidence="15">
    <name type="scientific">hydrothermal vent metagenome</name>
    <dbReference type="NCBI Taxonomy" id="652676"/>
    <lineage>
        <taxon>unclassified sequences</taxon>
        <taxon>metagenomes</taxon>
        <taxon>ecological metagenomes</taxon>
    </lineage>
</organism>
<evidence type="ECO:0000256" key="11">
    <source>
        <dbReference type="ARBA" id="ARBA00022989"/>
    </source>
</evidence>
<keyword evidence="9" id="KW-0479">Metal-binding</keyword>
<dbReference type="GO" id="GO:0020037">
    <property type="term" value="F:heme binding"/>
    <property type="evidence" value="ECO:0007669"/>
    <property type="project" value="InterPro"/>
</dbReference>
<dbReference type="Gene3D" id="1.20.1300.10">
    <property type="entry name" value="Fumarate reductase/succinate dehydrogenase, transmembrane subunit"/>
    <property type="match status" value="1"/>
</dbReference>
<accession>A0A3B0RMH0</accession>
<feature type="transmembrane region" description="Helical" evidence="14">
    <location>
        <begin position="55"/>
        <end position="77"/>
    </location>
</feature>
<dbReference type="GO" id="GO:0006099">
    <property type="term" value="P:tricarboxylic acid cycle"/>
    <property type="evidence" value="ECO:0007669"/>
    <property type="project" value="UniProtKB-UniPathway"/>
</dbReference>
<dbReference type="AlphaFoldDB" id="A0A3B0RMH0"/>
<feature type="transmembrane region" description="Helical" evidence="14">
    <location>
        <begin position="31"/>
        <end position="49"/>
    </location>
</feature>
<evidence type="ECO:0000256" key="8">
    <source>
        <dbReference type="ARBA" id="ARBA00022692"/>
    </source>
</evidence>
<comment type="subcellular location">
    <subcellularLocation>
        <location evidence="3">Membrane</location>
        <topology evidence="3">Multi-pass membrane protein</topology>
    </subcellularLocation>
</comment>
<evidence type="ECO:0000256" key="13">
    <source>
        <dbReference type="ARBA" id="ARBA00023136"/>
    </source>
</evidence>
<reference evidence="15" key="1">
    <citation type="submission" date="2018-06" db="EMBL/GenBank/DDBJ databases">
        <authorList>
            <person name="Zhirakovskaya E."/>
        </authorList>
    </citation>
    <scope>NUCLEOTIDE SEQUENCE</scope>
</reference>
<dbReference type="SUPFAM" id="SSF81343">
    <property type="entry name" value="Fumarate reductase respiratory complex transmembrane subunits"/>
    <property type="match status" value="1"/>
</dbReference>
<evidence type="ECO:0000256" key="12">
    <source>
        <dbReference type="ARBA" id="ARBA00023004"/>
    </source>
</evidence>
<comment type="function">
    <text evidence="2">Membrane-anchoring subunit of succinate dehydrogenase (SDH).</text>
</comment>
<evidence type="ECO:0000256" key="4">
    <source>
        <dbReference type="ARBA" id="ARBA00005163"/>
    </source>
</evidence>
<dbReference type="EMBL" id="UOEG01000123">
    <property type="protein sequence ID" value="VAV94744.1"/>
    <property type="molecule type" value="Genomic_DNA"/>
</dbReference>
<dbReference type="GO" id="GO:0046872">
    <property type="term" value="F:metal ion binding"/>
    <property type="evidence" value="ECO:0007669"/>
    <property type="project" value="UniProtKB-KW"/>
</dbReference>
<keyword evidence="8 14" id="KW-0812">Transmembrane</keyword>
<evidence type="ECO:0000256" key="9">
    <source>
        <dbReference type="ARBA" id="ARBA00022723"/>
    </source>
</evidence>
<dbReference type="InterPro" id="IPR034804">
    <property type="entry name" value="SQR/QFR_C/D"/>
</dbReference>
<dbReference type="GO" id="GO:0016020">
    <property type="term" value="C:membrane"/>
    <property type="evidence" value="ECO:0007669"/>
    <property type="project" value="UniProtKB-SubCell"/>
</dbReference>
<dbReference type="Pfam" id="PF01127">
    <property type="entry name" value="Sdh_cyt"/>
    <property type="match status" value="1"/>
</dbReference>
<evidence type="ECO:0000256" key="14">
    <source>
        <dbReference type="SAM" id="Phobius"/>
    </source>
</evidence>
<evidence type="ECO:0000256" key="10">
    <source>
        <dbReference type="ARBA" id="ARBA00022982"/>
    </source>
</evidence>
<feature type="transmembrane region" description="Helical" evidence="14">
    <location>
        <begin position="98"/>
        <end position="119"/>
    </location>
</feature>
<keyword evidence="7" id="KW-0349">Heme</keyword>
<gene>
    <name evidence="15" type="ORF">MNBD_ALPHA07-2210</name>
</gene>
<dbReference type="NCBIfam" id="TIGR02968">
    <property type="entry name" value="succ_dehyd_anc"/>
    <property type="match status" value="1"/>
</dbReference>
<evidence type="ECO:0000256" key="3">
    <source>
        <dbReference type="ARBA" id="ARBA00004141"/>
    </source>
</evidence>
<keyword evidence="6" id="KW-0816">Tricarboxylic acid cycle</keyword>
<name>A0A3B0RMH0_9ZZZZ</name>
<sequence length="123" mass="13450">MRYLTARKRAEGKGSAHSGTEHFWYMKVSSFGLALIVPVFLFIIGRAIGGTYEEVLATFSRPLPVIVTGLVLVVGLQHFQKGATVMLEDYTHGSMRKVLIMLLVALTYGMTATGLYALAKLAL</sequence>
<keyword evidence="11 14" id="KW-1133">Transmembrane helix</keyword>